<dbReference type="OMA" id="HELTQWN"/>
<dbReference type="PANTHER" id="PTHR10827">
    <property type="entry name" value="RETICULOCALBIN"/>
    <property type="match status" value="1"/>
</dbReference>
<evidence type="ECO:0000313" key="16">
    <source>
        <dbReference type="Proteomes" id="UP000008144"/>
    </source>
</evidence>
<name>H2XP66_CIOIN</name>
<dbReference type="GeneTree" id="ENSGT01010000222360"/>
<evidence type="ECO:0000256" key="11">
    <source>
        <dbReference type="ARBA" id="ARBA00063143"/>
    </source>
</evidence>
<dbReference type="Pfam" id="PF13202">
    <property type="entry name" value="EF-hand_5"/>
    <property type="match status" value="1"/>
</dbReference>
<keyword evidence="6" id="KW-0256">Endoplasmic reticulum</keyword>
<dbReference type="GO" id="GO:0005509">
    <property type="term" value="F:calcium ion binding"/>
    <property type="evidence" value="ECO:0000318"/>
    <property type="project" value="GO_Central"/>
</dbReference>
<evidence type="ECO:0000259" key="14">
    <source>
        <dbReference type="PROSITE" id="PS50222"/>
    </source>
</evidence>
<protein>
    <recommendedName>
        <fullName evidence="12">Reticulocalbin-3</fullName>
    </recommendedName>
</protein>
<dbReference type="PROSITE" id="PS50222">
    <property type="entry name" value="EF_HAND_2"/>
    <property type="match status" value="4"/>
</dbReference>
<evidence type="ECO:0000256" key="10">
    <source>
        <dbReference type="ARBA" id="ARBA00056975"/>
    </source>
</evidence>
<evidence type="ECO:0000256" key="1">
    <source>
        <dbReference type="ARBA" id="ARBA00004319"/>
    </source>
</evidence>
<dbReference type="Ensembl" id="ENSCINT00000033477.1">
    <property type="protein sequence ID" value="ENSCINP00000031449.1"/>
    <property type="gene ID" value="ENSCING00000018217.1"/>
</dbReference>
<dbReference type="HOGENOM" id="CLU_044718_0_0_1"/>
<feature type="signal peptide" evidence="13">
    <location>
        <begin position="1"/>
        <end position="21"/>
    </location>
</feature>
<evidence type="ECO:0000256" key="4">
    <source>
        <dbReference type="ARBA" id="ARBA00022729"/>
    </source>
</evidence>
<comment type="subcellular location">
    <subcellularLocation>
        <location evidence="1">Endoplasmic reticulum lumen</location>
    </subcellularLocation>
</comment>
<feature type="domain" description="EF-hand" evidence="14">
    <location>
        <begin position="97"/>
        <end position="132"/>
    </location>
</feature>
<feature type="domain" description="EF-hand" evidence="14">
    <location>
        <begin position="60"/>
        <end position="96"/>
    </location>
</feature>
<sequence>MRLYLVCVLLLVSCGLLGVIGRSVIKKEGQPKKQSTLDKEVLFEDEDYEDDDVLDLPPEEQKSRLKSLVEKKMDVNQDGFVDREELVQWSQKSLNRFETEASREEFSSVDENEDGKVTWEEYSSFLYGEDFAIDHEDFKNPQSDEWSGFVDRYNREKVMFAAADDNTDHGLTLDEYIDFKHPQFNPKTKRLLLNETLSRVDLNMDGGISLEEFLADYKKNNKENDQDWKIVETDKFKEDLDLDKDGLLKGEEVVMMVATDNFKEAEDEADHLIEETDEDQDGKLSPDEIVNNHELWVESDATDYGRQLMLNHDEL</sequence>
<evidence type="ECO:0000256" key="5">
    <source>
        <dbReference type="ARBA" id="ARBA00022737"/>
    </source>
</evidence>
<keyword evidence="4 13" id="KW-0732">Signal</keyword>
<evidence type="ECO:0000256" key="6">
    <source>
        <dbReference type="ARBA" id="ARBA00022824"/>
    </source>
</evidence>
<dbReference type="Pfam" id="PF13499">
    <property type="entry name" value="EF-hand_7"/>
    <property type="match status" value="1"/>
</dbReference>
<dbReference type="GO" id="GO:0005783">
    <property type="term" value="C:endoplasmic reticulum"/>
    <property type="evidence" value="ECO:0000318"/>
    <property type="project" value="GO_Central"/>
</dbReference>
<comment type="subunit">
    <text evidence="11">Interacts with PCSK6 (immature form including the propeptide); probably involved in the maturation and the secretion of PCSK6.</text>
</comment>
<organism evidence="15 16">
    <name type="scientific">Ciona intestinalis</name>
    <name type="common">Transparent sea squirt</name>
    <name type="synonym">Ascidia intestinalis</name>
    <dbReference type="NCBI Taxonomy" id="7719"/>
    <lineage>
        <taxon>Eukaryota</taxon>
        <taxon>Metazoa</taxon>
        <taxon>Chordata</taxon>
        <taxon>Tunicata</taxon>
        <taxon>Ascidiacea</taxon>
        <taxon>Phlebobranchia</taxon>
        <taxon>Cionidae</taxon>
        <taxon>Ciona</taxon>
    </lineage>
</organism>
<keyword evidence="3" id="KW-0479">Metal-binding</keyword>
<dbReference type="GO" id="GO:0005788">
    <property type="term" value="C:endoplasmic reticulum lumen"/>
    <property type="evidence" value="ECO:0007669"/>
    <property type="project" value="UniProtKB-SubCell"/>
</dbReference>
<reference evidence="15" key="2">
    <citation type="submission" date="2025-08" db="UniProtKB">
        <authorList>
            <consortium name="Ensembl"/>
        </authorList>
    </citation>
    <scope>IDENTIFICATION</scope>
</reference>
<dbReference type="PANTHER" id="PTHR10827:SF95">
    <property type="entry name" value="LD34388P"/>
    <property type="match status" value="1"/>
</dbReference>
<accession>H2XP66</accession>
<evidence type="ECO:0000256" key="7">
    <source>
        <dbReference type="ARBA" id="ARBA00022837"/>
    </source>
</evidence>
<feature type="chain" id="PRO_5003577711" description="Reticulocalbin-3" evidence="13">
    <location>
        <begin position="22"/>
        <end position="315"/>
    </location>
</feature>
<evidence type="ECO:0000256" key="2">
    <source>
        <dbReference type="ARBA" id="ARBA00006431"/>
    </source>
</evidence>
<comment type="similarity">
    <text evidence="2">Belongs to the CREC family.</text>
</comment>
<dbReference type="Pfam" id="PF13833">
    <property type="entry name" value="EF-hand_8"/>
    <property type="match status" value="1"/>
</dbReference>
<dbReference type="STRING" id="7719.ENSCINP00000031449"/>
<reference evidence="15" key="3">
    <citation type="submission" date="2025-09" db="UniProtKB">
        <authorList>
            <consortium name="Ensembl"/>
        </authorList>
    </citation>
    <scope>IDENTIFICATION</scope>
</reference>
<evidence type="ECO:0000256" key="3">
    <source>
        <dbReference type="ARBA" id="ARBA00022723"/>
    </source>
</evidence>
<dbReference type="Gene3D" id="1.10.238.10">
    <property type="entry name" value="EF-hand"/>
    <property type="match status" value="3"/>
</dbReference>
<comment type="function">
    <text evidence="10">Probable molecular chaperone assisting protein biosynthesis and transport in the endoplasmic reticulum. Required for the proper biosynthesis and transport of pulmonary surfactant-associated protein A/SP-A, pulmonary surfactant-associated protein D/SP-D and the lipid transporter ABCA3. By regulating both the proper expression and the degradation through the endoplasmic reticulum-associated protein degradation pathway of these proteins plays a crucial role in pulmonary surfactant homeostasis. Has an anti-fibrotic activity by negatively regulating the secretion of type I and type III collagens. This calcium-binding protein also transiently associates with immature PCSK6 and regulates its secretion.</text>
</comment>
<keyword evidence="16" id="KW-1185">Reference proteome</keyword>
<proteinExistence type="inferred from homology"/>
<dbReference type="PROSITE" id="PS00018">
    <property type="entry name" value="EF_HAND_1"/>
    <property type="match status" value="3"/>
</dbReference>
<evidence type="ECO:0000256" key="13">
    <source>
        <dbReference type="SAM" id="SignalP"/>
    </source>
</evidence>
<dbReference type="InterPro" id="IPR011992">
    <property type="entry name" value="EF-hand-dom_pair"/>
</dbReference>
<dbReference type="SMART" id="SM00054">
    <property type="entry name" value="EFh"/>
    <property type="match status" value="5"/>
</dbReference>
<feature type="domain" description="EF-hand" evidence="14">
    <location>
        <begin position="188"/>
        <end position="223"/>
    </location>
</feature>
<keyword evidence="5" id="KW-0677">Repeat</keyword>
<evidence type="ECO:0000313" key="15">
    <source>
        <dbReference type="Ensembl" id="ENSCINP00000031449.1"/>
    </source>
</evidence>
<dbReference type="AlphaFoldDB" id="H2XP66"/>
<dbReference type="InParanoid" id="H2XP66"/>
<dbReference type="InterPro" id="IPR002048">
    <property type="entry name" value="EF_hand_dom"/>
</dbReference>
<evidence type="ECO:0000256" key="9">
    <source>
        <dbReference type="ARBA" id="ARBA00023186"/>
    </source>
</evidence>
<keyword evidence="8" id="KW-0325">Glycoprotein</keyword>
<dbReference type="GO" id="GO:0015031">
    <property type="term" value="P:protein transport"/>
    <property type="evidence" value="ECO:0007669"/>
    <property type="project" value="UniProtKB-ARBA"/>
</dbReference>
<evidence type="ECO:0000256" key="12">
    <source>
        <dbReference type="ARBA" id="ARBA00072696"/>
    </source>
</evidence>
<feature type="domain" description="EF-hand" evidence="14">
    <location>
        <begin position="264"/>
        <end position="299"/>
    </location>
</feature>
<dbReference type="FunFam" id="1.10.238.10:FF:000104">
    <property type="entry name" value="calumenin isoform X1"/>
    <property type="match status" value="1"/>
</dbReference>
<keyword evidence="7" id="KW-0106">Calcium</keyword>
<dbReference type="Proteomes" id="UP000008144">
    <property type="component" value="Unassembled WGS sequence"/>
</dbReference>
<dbReference type="SUPFAM" id="SSF47473">
    <property type="entry name" value="EF-hand"/>
    <property type="match status" value="2"/>
</dbReference>
<reference evidence="16" key="1">
    <citation type="journal article" date="2002" name="Science">
        <title>The draft genome of Ciona intestinalis: insights into chordate and vertebrate origins.</title>
        <authorList>
            <person name="Dehal P."/>
            <person name="Satou Y."/>
            <person name="Campbell R.K."/>
            <person name="Chapman J."/>
            <person name="Degnan B."/>
            <person name="De Tomaso A."/>
            <person name="Davidson B."/>
            <person name="Di Gregorio A."/>
            <person name="Gelpke M."/>
            <person name="Goodstein D.M."/>
            <person name="Harafuji N."/>
            <person name="Hastings K.E."/>
            <person name="Ho I."/>
            <person name="Hotta K."/>
            <person name="Huang W."/>
            <person name="Kawashima T."/>
            <person name="Lemaire P."/>
            <person name="Martinez D."/>
            <person name="Meinertzhagen I.A."/>
            <person name="Necula S."/>
            <person name="Nonaka M."/>
            <person name="Putnam N."/>
            <person name="Rash S."/>
            <person name="Saiga H."/>
            <person name="Satake M."/>
            <person name="Terry A."/>
            <person name="Yamada L."/>
            <person name="Wang H.G."/>
            <person name="Awazu S."/>
            <person name="Azumi K."/>
            <person name="Boore J."/>
            <person name="Branno M."/>
            <person name="Chin-Bow S."/>
            <person name="DeSantis R."/>
            <person name="Doyle S."/>
            <person name="Francino P."/>
            <person name="Keys D.N."/>
            <person name="Haga S."/>
            <person name="Hayashi H."/>
            <person name="Hino K."/>
            <person name="Imai K.S."/>
            <person name="Inaba K."/>
            <person name="Kano S."/>
            <person name="Kobayashi K."/>
            <person name="Kobayashi M."/>
            <person name="Lee B.I."/>
            <person name="Makabe K.W."/>
            <person name="Manohar C."/>
            <person name="Matassi G."/>
            <person name="Medina M."/>
            <person name="Mochizuki Y."/>
            <person name="Mount S."/>
            <person name="Morishita T."/>
            <person name="Miura S."/>
            <person name="Nakayama A."/>
            <person name="Nishizaka S."/>
            <person name="Nomoto H."/>
            <person name="Ohta F."/>
            <person name="Oishi K."/>
            <person name="Rigoutsos I."/>
            <person name="Sano M."/>
            <person name="Sasaki A."/>
            <person name="Sasakura Y."/>
            <person name="Shoguchi E."/>
            <person name="Shin-i T."/>
            <person name="Spagnuolo A."/>
            <person name="Stainier D."/>
            <person name="Suzuki M.M."/>
            <person name="Tassy O."/>
            <person name="Takatori N."/>
            <person name="Tokuoka M."/>
            <person name="Yagi K."/>
            <person name="Yoshizaki F."/>
            <person name="Wada S."/>
            <person name="Zhang C."/>
            <person name="Hyatt P.D."/>
            <person name="Larimer F."/>
            <person name="Detter C."/>
            <person name="Doggett N."/>
            <person name="Glavina T."/>
            <person name="Hawkins T."/>
            <person name="Richardson P."/>
            <person name="Lucas S."/>
            <person name="Kohara Y."/>
            <person name="Levine M."/>
            <person name="Satoh N."/>
            <person name="Rokhsar D.S."/>
        </authorList>
    </citation>
    <scope>NUCLEOTIDE SEQUENCE [LARGE SCALE GENOMIC DNA]</scope>
</reference>
<evidence type="ECO:0000256" key="8">
    <source>
        <dbReference type="ARBA" id="ARBA00023180"/>
    </source>
</evidence>
<dbReference type="InterPro" id="IPR018247">
    <property type="entry name" value="EF_Hand_1_Ca_BS"/>
</dbReference>
<keyword evidence="9" id="KW-0143">Chaperone</keyword>